<organism evidence="2 3">
    <name type="scientific">Sulfobacillus benefaciens</name>
    <dbReference type="NCBI Taxonomy" id="453960"/>
    <lineage>
        <taxon>Bacteria</taxon>
        <taxon>Bacillati</taxon>
        <taxon>Bacillota</taxon>
        <taxon>Clostridia</taxon>
        <taxon>Eubacteriales</taxon>
        <taxon>Clostridiales Family XVII. Incertae Sedis</taxon>
        <taxon>Sulfobacillus</taxon>
    </lineage>
</organism>
<keyword evidence="1" id="KW-0472">Membrane</keyword>
<dbReference type="NCBIfam" id="TIGR04086">
    <property type="entry name" value="TIGR04086_membr"/>
    <property type="match status" value="1"/>
</dbReference>
<proteinExistence type="predicted"/>
<feature type="transmembrane region" description="Helical" evidence="1">
    <location>
        <begin position="40"/>
        <end position="58"/>
    </location>
</feature>
<comment type="caution">
    <text evidence="2">The sequence shown here is derived from an EMBL/GenBank/DDBJ whole genome shotgun (WGS) entry which is preliminary data.</text>
</comment>
<accession>A0A2T2XDC3</accession>
<feature type="transmembrane region" description="Helical" evidence="1">
    <location>
        <begin position="6"/>
        <end position="28"/>
    </location>
</feature>
<dbReference type="AlphaFoldDB" id="A0A2T2XDC3"/>
<evidence type="ECO:0000256" key="1">
    <source>
        <dbReference type="SAM" id="Phobius"/>
    </source>
</evidence>
<sequence length="118" mass="11682">MNVSAIIRGAVAGLVAAALLALGIALLSTNVMLVPKLVQGLMWFGSALTAILAGAVAGRQSDHAAWFNGLMAAVTLTLVGTAVAQTVHASTGHDLWLSLGVSAVAGLVGGMIGMAVGY</sequence>
<dbReference type="EMBL" id="PXYW01000038">
    <property type="protein sequence ID" value="PSR32513.1"/>
    <property type="molecule type" value="Genomic_DNA"/>
</dbReference>
<protein>
    <submittedName>
        <fullName evidence="2">TIGR04086 family membrane protein</fullName>
    </submittedName>
</protein>
<name>A0A2T2XDC3_9FIRM</name>
<reference evidence="2 3" key="1">
    <citation type="journal article" date="2014" name="BMC Genomics">
        <title>Comparison of environmental and isolate Sulfobacillus genomes reveals diverse carbon, sulfur, nitrogen, and hydrogen metabolisms.</title>
        <authorList>
            <person name="Justice N.B."/>
            <person name="Norman A."/>
            <person name="Brown C.T."/>
            <person name="Singh A."/>
            <person name="Thomas B.C."/>
            <person name="Banfield J.F."/>
        </authorList>
    </citation>
    <scope>NUCLEOTIDE SEQUENCE [LARGE SCALE GENOMIC DNA]</scope>
    <source>
        <strain evidence="2">AMDSBA4</strain>
    </source>
</reference>
<keyword evidence="1" id="KW-1133">Transmembrane helix</keyword>
<evidence type="ECO:0000313" key="2">
    <source>
        <dbReference type="EMBL" id="PSR32513.1"/>
    </source>
</evidence>
<keyword evidence="1" id="KW-0812">Transmembrane</keyword>
<gene>
    <name evidence="2" type="ORF">C7B46_13915</name>
</gene>
<dbReference type="Proteomes" id="UP000242972">
    <property type="component" value="Unassembled WGS sequence"/>
</dbReference>
<dbReference type="InterPro" id="IPR023804">
    <property type="entry name" value="DUF3792_TM"/>
</dbReference>
<evidence type="ECO:0000313" key="3">
    <source>
        <dbReference type="Proteomes" id="UP000242972"/>
    </source>
</evidence>
<feature type="transmembrane region" description="Helical" evidence="1">
    <location>
        <begin position="95"/>
        <end position="116"/>
    </location>
</feature>
<dbReference type="Pfam" id="PF12670">
    <property type="entry name" value="DUF3792"/>
    <property type="match status" value="1"/>
</dbReference>
<feature type="transmembrane region" description="Helical" evidence="1">
    <location>
        <begin position="64"/>
        <end position="83"/>
    </location>
</feature>